<dbReference type="InterPro" id="IPR024983">
    <property type="entry name" value="CHAT_dom"/>
</dbReference>
<evidence type="ECO:0000256" key="3">
    <source>
        <dbReference type="PROSITE-ProRule" id="PRU00339"/>
    </source>
</evidence>
<keyword evidence="4" id="KW-0175">Coiled coil</keyword>
<protein>
    <submittedName>
        <fullName evidence="6">CHAT domain-containing protein</fullName>
    </submittedName>
</protein>
<proteinExistence type="predicted"/>
<dbReference type="PANTHER" id="PTHR45641">
    <property type="entry name" value="TETRATRICOPEPTIDE REPEAT PROTEIN (AFU_ORTHOLOGUE AFUA_6G03870)"/>
    <property type="match status" value="1"/>
</dbReference>
<organism evidence="6 7">
    <name type="scientific">Ohtaekwangia kribbensis</name>
    <dbReference type="NCBI Taxonomy" id="688913"/>
    <lineage>
        <taxon>Bacteria</taxon>
        <taxon>Pseudomonadati</taxon>
        <taxon>Bacteroidota</taxon>
        <taxon>Cytophagia</taxon>
        <taxon>Cytophagales</taxon>
        <taxon>Fulvivirgaceae</taxon>
        <taxon>Ohtaekwangia</taxon>
    </lineage>
</organism>
<keyword evidence="7" id="KW-1185">Reference proteome</keyword>
<dbReference type="Pfam" id="PF12770">
    <property type="entry name" value="CHAT"/>
    <property type="match status" value="1"/>
</dbReference>
<keyword evidence="1" id="KW-0677">Repeat</keyword>
<evidence type="ECO:0000256" key="4">
    <source>
        <dbReference type="SAM" id="Coils"/>
    </source>
</evidence>
<dbReference type="SMART" id="SM00028">
    <property type="entry name" value="TPR"/>
    <property type="match status" value="7"/>
</dbReference>
<dbReference type="Pfam" id="PF13424">
    <property type="entry name" value="TPR_12"/>
    <property type="match status" value="3"/>
</dbReference>
<sequence length="952" mass="107255">MKRTSTVAAIFIILSWTTPLYAQILKDLKKAATDVGKSLNTKENRDKLFNLAMKDMERARAEFDSSDFDYAILLSDNAALFDVKEKGETAARFTSAVSLTSSYLKNEELSDAELARFHREAGEVWYANGKFTLAEKKFIAAKLAYEKASLKEDIGYLKTISNQGLLYATMGRFTQAEEFTVEALTMRKTKYGDNNTSVAASLNNYGVLKYNLARYNEAENDFEASLGIMKANNLQAAMPYAIALNNQAMLFQAIGRFEEAEKILKEAIAIAERLQSSKSRNHLKFLANLALLYQQMGKYPEAETIYLGMEKRLGKNSPDYAAMLNNQAALYMVMNKEDKVEDLLKRSAAIYKSNFNEENPAYAKAISDLGNFYRYKTKYTDADPLLQKALAIRETTLGKNHPLYVQSQEDLAILYWKRKTWESAFMMYRDVMDKSLNFINTYFPPMSEAEKTKYWDILSPRFQRFYNFAIEGSEDNIHIIEALYDYQIATKALLLNSTNKVKQAILSSKDAQLIKDYRTWLDQKETLARLYAYSKQELKQQSINLDSLERAANAMERKLSERSGDFSSGYSAKKISVDQIKALLTDTEAVVEIIRVARYDQKFENDARYLALVVTKATEVPKLIVLDNGTQLDTRYAKFYRNAVQQRIADEYSYDQYWARIEPELKGKRLIYISPDGAYNQINLNTLKKPGADYIINRYDLVILGNSKDLIALKSKKAKAPKKNATLLGFPDYGAGDIAALPGTKVEIDNIAKVLKTSGYQVTQYTQKTATEKNLKAIKAPTLVHIATHGYFLKDIESSGAAFGIHLENANDNPLLRSGLLLTGASGTVSGKRTPDLDSNDNGILTAYEAMNLNLEGTDLIVLSACETGLGDVKAGEGVYGLQRAFLVAGADALIMSLWKVDDAATQQLMSNFYTSWLKLGNKQKAFKQAQLQLMTKYKDPYYWGAFVMMGM</sequence>
<evidence type="ECO:0000313" key="7">
    <source>
        <dbReference type="Proteomes" id="UP001597112"/>
    </source>
</evidence>
<dbReference type="PROSITE" id="PS50005">
    <property type="entry name" value="TPR"/>
    <property type="match status" value="1"/>
</dbReference>
<comment type="caution">
    <text evidence="6">The sequence shown here is derived from an EMBL/GenBank/DDBJ whole genome shotgun (WGS) entry which is preliminary data.</text>
</comment>
<dbReference type="PANTHER" id="PTHR45641:SF19">
    <property type="entry name" value="NEPHROCYSTIN-3"/>
    <property type="match status" value="1"/>
</dbReference>
<dbReference type="EMBL" id="JBHTKA010000004">
    <property type="protein sequence ID" value="MFD1000434.1"/>
    <property type="molecule type" value="Genomic_DNA"/>
</dbReference>
<dbReference type="InterPro" id="IPR019734">
    <property type="entry name" value="TPR_rpt"/>
</dbReference>
<evidence type="ECO:0000256" key="1">
    <source>
        <dbReference type="ARBA" id="ARBA00022737"/>
    </source>
</evidence>
<evidence type="ECO:0000313" key="6">
    <source>
        <dbReference type="EMBL" id="MFD1000434.1"/>
    </source>
</evidence>
<name>A0ABW3K4A1_9BACT</name>
<evidence type="ECO:0000256" key="2">
    <source>
        <dbReference type="ARBA" id="ARBA00022803"/>
    </source>
</evidence>
<dbReference type="InterPro" id="IPR011990">
    <property type="entry name" value="TPR-like_helical_dom_sf"/>
</dbReference>
<keyword evidence="2 3" id="KW-0802">TPR repeat</keyword>
<accession>A0ABW3K4A1</accession>
<dbReference type="Gene3D" id="1.25.40.10">
    <property type="entry name" value="Tetratricopeptide repeat domain"/>
    <property type="match status" value="3"/>
</dbReference>
<reference evidence="7" key="1">
    <citation type="journal article" date="2019" name="Int. J. Syst. Evol. Microbiol.">
        <title>The Global Catalogue of Microorganisms (GCM) 10K type strain sequencing project: providing services to taxonomists for standard genome sequencing and annotation.</title>
        <authorList>
            <consortium name="The Broad Institute Genomics Platform"/>
            <consortium name="The Broad Institute Genome Sequencing Center for Infectious Disease"/>
            <person name="Wu L."/>
            <person name="Ma J."/>
        </authorList>
    </citation>
    <scope>NUCLEOTIDE SEQUENCE [LARGE SCALE GENOMIC DNA]</scope>
    <source>
        <strain evidence="7">CCUG 58938</strain>
    </source>
</reference>
<dbReference type="SUPFAM" id="SSF48452">
    <property type="entry name" value="TPR-like"/>
    <property type="match status" value="2"/>
</dbReference>
<feature type="repeat" description="TPR" evidence="3">
    <location>
        <begin position="363"/>
        <end position="396"/>
    </location>
</feature>
<dbReference type="RefSeq" id="WP_377579848.1">
    <property type="nucleotide sequence ID" value="NZ_JBHTKA010000004.1"/>
</dbReference>
<gene>
    <name evidence="6" type="ORF">ACFQ21_14010</name>
</gene>
<dbReference type="Proteomes" id="UP001597112">
    <property type="component" value="Unassembled WGS sequence"/>
</dbReference>
<evidence type="ECO:0000259" key="5">
    <source>
        <dbReference type="Pfam" id="PF12770"/>
    </source>
</evidence>
<feature type="coiled-coil region" evidence="4">
    <location>
        <begin position="538"/>
        <end position="565"/>
    </location>
</feature>
<feature type="domain" description="CHAT" evidence="5">
    <location>
        <begin position="657"/>
        <end position="951"/>
    </location>
</feature>